<dbReference type="InterPro" id="IPR011059">
    <property type="entry name" value="Metal-dep_hydrolase_composite"/>
</dbReference>
<dbReference type="PANTHER" id="PTHR22642:SF2">
    <property type="entry name" value="PROTEIN LONG AFTER FAR-RED 3"/>
    <property type="match status" value="1"/>
</dbReference>
<dbReference type="Pfam" id="PF07969">
    <property type="entry name" value="Amidohydro_3"/>
    <property type="match status" value="1"/>
</dbReference>
<dbReference type="EMBL" id="BMKA01000007">
    <property type="protein sequence ID" value="GGA30150.1"/>
    <property type="molecule type" value="Genomic_DNA"/>
</dbReference>
<comment type="caution">
    <text evidence="2">The sequence shown here is derived from an EMBL/GenBank/DDBJ whole genome shotgun (WGS) entry which is preliminary data.</text>
</comment>
<dbReference type="RefSeq" id="WP_188678203.1">
    <property type="nucleotide sequence ID" value="NZ_BMKA01000007.1"/>
</dbReference>
<sequence>MDLVILNGRVITFDGPDAEALAIKDGIIAAVGSAAEIKEIAGTAKVIDAEGGTVLPGFIDSHVHLFQGAAELDYLNLYGAEGVDEIAAAVRPYANSRPDDPLLFASAIDYHAMGDRPITRQDLDAAMPDRPFAAMASDHHTVWANTKALEMAGLLHGAVVDEGSEVVMAGDGTAVGELREPGAYKAVLDCTALGGREMLGLMTGANPEPPVTAKERAVDKAVMLRGLEHCASHGITGLHNMDGNFYQLELLTALEEDGDLLCRTEVPMHLKHTDPLDRIEEAAEMRAAYSGDMVWSSRVKMFMDGVIDSRTAYMLQPYPGTDSCSAPLFSPDHFDEACTRADSMGLQIAVHAIGDAAVRQTLDGYEAARRANGPRDSRHRIEHIETVHPDDIPRFAELGVVASIQPLHSPLGGFFPPYEKGYLLHDFQYEHAFAWQTIRNAGAKVIFSTDWPVVPVDVMPTIQGAVVGVELPEHWPDQRQDLRETLASYTRDNAWVEFNETRKGKLRAGMMADVVVMDTDLEGIEPDQLGKARPVATICGGRITYRA</sequence>
<accession>A0A916R2U9</accession>
<dbReference type="InterPro" id="IPR013108">
    <property type="entry name" value="Amidohydro_3"/>
</dbReference>
<reference evidence="2" key="1">
    <citation type="journal article" date="2014" name="Int. J. Syst. Evol. Microbiol.">
        <title>Complete genome sequence of Corynebacterium casei LMG S-19264T (=DSM 44701T), isolated from a smear-ripened cheese.</title>
        <authorList>
            <consortium name="US DOE Joint Genome Institute (JGI-PGF)"/>
            <person name="Walter F."/>
            <person name="Albersmeier A."/>
            <person name="Kalinowski J."/>
            <person name="Ruckert C."/>
        </authorList>
    </citation>
    <scope>NUCLEOTIDE SEQUENCE</scope>
    <source>
        <strain evidence="2">CGMCC 1.15880</strain>
    </source>
</reference>
<dbReference type="SUPFAM" id="SSF51338">
    <property type="entry name" value="Composite domain of metallo-dependent hydrolases"/>
    <property type="match status" value="1"/>
</dbReference>
<dbReference type="Gene3D" id="2.30.40.10">
    <property type="entry name" value="Urease, subunit C, domain 1"/>
    <property type="match status" value="1"/>
</dbReference>
<name>A0A916R2U9_9RHOB</name>
<dbReference type="InterPro" id="IPR032466">
    <property type="entry name" value="Metal_Hydrolase"/>
</dbReference>
<organism evidence="2 3">
    <name type="scientific">Neptunicoccus cionae</name>
    <dbReference type="NCBI Taxonomy" id="2035344"/>
    <lineage>
        <taxon>Bacteria</taxon>
        <taxon>Pseudomonadati</taxon>
        <taxon>Pseudomonadota</taxon>
        <taxon>Alphaproteobacteria</taxon>
        <taxon>Rhodobacterales</taxon>
        <taxon>Paracoccaceae</taxon>
        <taxon>Neptunicoccus</taxon>
    </lineage>
</organism>
<dbReference type="PANTHER" id="PTHR22642">
    <property type="entry name" value="IMIDAZOLONEPROPIONASE"/>
    <property type="match status" value="1"/>
</dbReference>
<reference evidence="2" key="2">
    <citation type="submission" date="2020-09" db="EMBL/GenBank/DDBJ databases">
        <authorList>
            <person name="Sun Q."/>
            <person name="Zhou Y."/>
        </authorList>
    </citation>
    <scope>NUCLEOTIDE SEQUENCE</scope>
    <source>
        <strain evidence="2">CGMCC 1.15880</strain>
    </source>
</reference>
<dbReference type="CDD" id="cd01300">
    <property type="entry name" value="YtcJ_like"/>
    <property type="match status" value="1"/>
</dbReference>
<dbReference type="InterPro" id="IPR033932">
    <property type="entry name" value="YtcJ-like"/>
</dbReference>
<evidence type="ECO:0000259" key="1">
    <source>
        <dbReference type="Pfam" id="PF07969"/>
    </source>
</evidence>
<evidence type="ECO:0000313" key="3">
    <source>
        <dbReference type="Proteomes" id="UP000628017"/>
    </source>
</evidence>
<protein>
    <submittedName>
        <fullName evidence="2">Amidohydrolase</fullName>
    </submittedName>
</protein>
<evidence type="ECO:0000313" key="2">
    <source>
        <dbReference type="EMBL" id="GGA30150.1"/>
    </source>
</evidence>
<dbReference type="AlphaFoldDB" id="A0A916R2U9"/>
<dbReference type="Gene3D" id="3.20.20.140">
    <property type="entry name" value="Metal-dependent hydrolases"/>
    <property type="match status" value="1"/>
</dbReference>
<keyword evidence="3" id="KW-1185">Reference proteome</keyword>
<feature type="domain" description="Amidohydrolase 3" evidence="1">
    <location>
        <begin position="45"/>
        <end position="545"/>
    </location>
</feature>
<dbReference type="SUPFAM" id="SSF51556">
    <property type="entry name" value="Metallo-dependent hydrolases"/>
    <property type="match status" value="1"/>
</dbReference>
<proteinExistence type="predicted"/>
<dbReference type="Proteomes" id="UP000628017">
    <property type="component" value="Unassembled WGS sequence"/>
</dbReference>
<dbReference type="Gene3D" id="3.10.310.70">
    <property type="match status" value="1"/>
</dbReference>
<dbReference type="GO" id="GO:0016810">
    <property type="term" value="F:hydrolase activity, acting on carbon-nitrogen (but not peptide) bonds"/>
    <property type="evidence" value="ECO:0007669"/>
    <property type="project" value="InterPro"/>
</dbReference>
<gene>
    <name evidence="2" type="ORF">GCM10011498_34130</name>
</gene>